<keyword evidence="1" id="KW-1185">Reference proteome</keyword>
<protein>
    <submittedName>
        <fullName evidence="2">Ovule protein</fullName>
    </submittedName>
</protein>
<reference evidence="2" key="1">
    <citation type="submission" date="2016-11" db="UniProtKB">
        <authorList>
            <consortium name="WormBaseParasite"/>
        </authorList>
    </citation>
    <scope>IDENTIFICATION</scope>
</reference>
<proteinExistence type="predicted"/>
<evidence type="ECO:0000313" key="2">
    <source>
        <dbReference type="WBParaSite" id="L893_g20419.t1"/>
    </source>
</evidence>
<dbReference type="AlphaFoldDB" id="A0A1I7YWJ4"/>
<name>A0A1I7YWJ4_9BILA</name>
<dbReference type="WBParaSite" id="L893_g20419.t1">
    <property type="protein sequence ID" value="L893_g20419.t1"/>
    <property type="gene ID" value="L893_g20419"/>
</dbReference>
<dbReference type="Proteomes" id="UP000095287">
    <property type="component" value="Unplaced"/>
</dbReference>
<sequence>MTFTNRLRTDHCIKVDHMRRIRQKRVSTVQMFIKTRSSNEPIRVVSKDSHRQCRGPTPRCSCCTRLSTVFLLCRKHRIHQVTLRDVLVYPLNLSNDA</sequence>
<evidence type="ECO:0000313" key="1">
    <source>
        <dbReference type="Proteomes" id="UP000095287"/>
    </source>
</evidence>
<organism evidence="1 2">
    <name type="scientific">Steinernema glaseri</name>
    <dbReference type="NCBI Taxonomy" id="37863"/>
    <lineage>
        <taxon>Eukaryota</taxon>
        <taxon>Metazoa</taxon>
        <taxon>Ecdysozoa</taxon>
        <taxon>Nematoda</taxon>
        <taxon>Chromadorea</taxon>
        <taxon>Rhabditida</taxon>
        <taxon>Tylenchina</taxon>
        <taxon>Panagrolaimomorpha</taxon>
        <taxon>Strongyloidoidea</taxon>
        <taxon>Steinernematidae</taxon>
        <taxon>Steinernema</taxon>
    </lineage>
</organism>
<accession>A0A1I7YWJ4</accession>